<evidence type="ECO:0000259" key="5">
    <source>
        <dbReference type="Pfam" id="PF00107"/>
    </source>
</evidence>
<keyword evidence="1 4" id="KW-0479">Metal-binding</keyword>
<dbReference type="AlphaFoldDB" id="A0A1T5FT63"/>
<dbReference type="PROSITE" id="PS00059">
    <property type="entry name" value="ADH_ZINC"/>
    <property type="match status" value="1"/>
</dbReference>
<feature type="domain" description="Alcohol dehydrogenase-like C-terminal" evidence="5">
    <location>
        <begin position="169"/>
        <end position="294"/>
    </location>
</feature>
<keyword evidence="2 4" id="KW-0862">Zinc</keyword>
<feature type="domain" description="Alcohol dehydrogenase-like N-terminal" evidence="6">
    <location>
        <begin position="25"/>
        <end position="130"/>
    </location>
</feature>
<dbReference type="InterPro" id="IPR050129">
    <property type="entry name" value="Zn_alcohol_dh"/>
</dbReference>
<name>A0A1T5FT63_9SPHN</name>
<dbReference type="PANTHER" id="PTHR43401:SF2">
    <property type="entry name" value="L-THREONINE 3-DEHYDROGENASE"/>
    <property type="match status" value="1"/>
</dbReference>
<dbReference type="InterPro" id="IPR013149">
    <property type="entry name" value="ADH-like_C"/>
</dbReference>
<dbReference type="SUPFAM" id="SSF51735">
    <property type="entry name" value="NAD(P)-binding Rossmann-fold domains"/>
    <property type="match status" value="1"/>
</dbReference>
<sequence length="337" mass="35373">MRALLYKGPGEPLALENMPDPEPNEGEVVIRVARCGVCGTDVHATSGHGFPMPPDSPLGHEYGGEVVALGKGVDQLKVGDRIAAMTVVGCGKCEGCKSGIDLLCANQFEGFAHGLAEYARVSQRGATILPATMSLEDSALVEPMSVGGRAVRLANPDKDSKIVIIGPGPIGLSVLFWLRQRGVENVVMLASSGRRKALTDKLGGAEFIVESDDAKEEIYSILGGAPDIVFEAAGVPGVISRAIDLVKGGGMVVGLGFCLEPDTIIPGMAMIKDVTLRWSTIFTRDDFAASADAIDRNTDLARAMVTDIVGMDQASAAFEEFRKGTSGSGKLQIDPWG</sequence>
<evidence type="ECO:0000259" key="6">
    <source>
        <dbReference type="Pfam" id="PF08240"/>
    </source>
</evidence>
<keyword evidence="3" id="KW-0560">Oxidoreductase</keyword>
<evidence type="ECO:0000256" key="4">
    <source>
        <dbReference type="RuleBase" id="RU361277"/>
    </source>
</evidence>
<dbReference type="EMBL" id="FUYP01000044">
    <property type="protein sequence ID" value="SKB99320.1"/>
    <property type="molecule type" value="Genomic_DNA"/>
</dbReference>
<evidence type="ECO:0000313" key="7">
    <source>
        <dbReference type="EMBL" id="SKB99320.1"/>
    </source>
</evidence>
<dbReference type="InterPro" id="IPR011032">
    <property type="entry name" value="GroES-like_sf"/>
</dbReference>
<dbReference type="RefSeq" id="WP_079640106.1">
    <property type="nucleotide sequence ID" value="NZ_FUYP01000044.1"/>
</dbReference>
<dbReference type="OrthoDB" id="9770544at2"/>
<dbReference type="InterPro" id="IPR036291">
    <property type="entry name" value="NAD(P)-bd_dom_sf"/>
</dbReference>
<protein>
    <submittedName>
        <fullName evidence="7">Threonine dehydrogenase</fullName>
    </submittedName>
</protein>
<organism evidence="7 8">
    <name type="scientific">Sphingopyxis flava</name>
    <dbReference type="NCBI Taxonomy" id="1507287"/>
    <lineage>
        <taxon>Bacteria</taxon>
        <taxon>Pseudomonadati</taxon>
        <taxon>Pseudomonadota</taxon>
        <taxon>Alphaproteobacteria</taxon>
        <taxon>Sphingomonadales</taxon>
        <taxon>Sphingomonadaceae</taxon>
        <taxon>Sphingopyxis</taxon>
    </lineage>
</organism>
<reference evidence="8" key="1">
    <citation type="submission" date="2017-02" db="EMBL/GenBank/DDBJ databases">
        <authorList>
            <person name="Varghese N."/>
            <person name="Submissions S."/>
        </authorList>
    </citation>
    <scope>NUCLEOTIDE SEQUENCE [LARGE SCALE GENOMIC DNA]</scope>
    <source>
        <strain evidence="8">R11H</strain>
    </source>
</reference>
<evidence type="ECO:0000256" key="2">
    <source>
        <dbReference type="ARBA" id="ARBA00022833"/>
    </source>
</evidence>
<dbReference type="SUPFAM" id="SSF50129">
    <property type="entry name" value="GroES-like"/>
    <property type="match status" value="1"/>
</dbReference>
<dbReference type="InterPro" id="IPR002328">
    <property type="entry name" value="ADH_Zn_CS"/>
</dbReference>
<dbReference type="GO" id="GO:0016491">
    <property type="term" value="F:oxidoreductase activity"/>
    <property type="evidence" value="ECO:0007669"/>
    <property type="project" value="UniProtKB-KW"/>
</dbReference>
<dbReference type="Gene3D" id="3.40.50.720">
    <property type="entry name" value="NAD(P)-binding Rossmann-like Domain"/>
    <property type="match status" value="1"/>
</dbReference>
<comment type="similarity">
    <text evidence="4">Belongs to the zinc-containing alcohol dehydrogenase family.</text>
</comment>
<gene>
    <name evidence="7" type="ORF">SAMN06295937_104417</name>
</gene>
<dbReference type="Pfam" id="PF08240">
    <property type="entry name" value="ADH_N"/>
    <property type="match status" value="1"/>
</dbReference>
<dbReference type="Proteomes" id="UP000190044">
    <property type="component" value="Unassembled WGS sequence"/>
</dbReference>
<dbReference type="PANTHER" id="PTHR43401">
    <property type="entry name" value="L-THREONINE 3-DEHYDROGENASE"/>
    <property type="match status" value="1"/>
</dbReference>
<dbReference type="Gene3D" id="3.90.180.10">
    <property type="entry name" value="Medium-chain alcohol dehydrogenases, catalytic domain"/>
    <property type="match status" value="1"/>
</dbReference>
<proteinExistence type="inferred from homology"/>
<evidence type="ECO:0000256" key="1">
    <source>
        <dbReference type="ARBA" id="ARBA00022723"/>
    </source>
</evidence>
<evidence type="ECO:0000313" key="8">
    <source>
        <dbReference type="Proteomes" id="UP000190044"/>
    </source>
</evidence>
<keyword evidence="8" id="KW-1185">Reference proteome</keyword>
<dbReference type="Pfam" id="PF00107">
    <property type="entry name" value="ADH_zinc_N"/>
    <property type="match status" value="1"/>
</dbReference>
<dbReference type="InterPro" id="IPR013154">
    <property type="entry name" value="ADH-like_N"/>
</dbReference>
<accession>A0A1T5FT63</accession>
<comment type="cofactor">
    <cofactor evidence="4">
        <name>Zn(2+)</name>
        <dbReference type="ChEBI" id="CHEBI:29105"/>
    </cofactor>
</comment>
<dbReference type="GO" id="GO:0008270">
    <property type="term" value="F:zinc ion binding"/>
    <property type="evidence" value="ECO:0007669"/>
    <property type="project" value="InterPro"/>
</dbReference>
<evidence type="ECO:0000256" key="3">
    <source>
        <dbReference type="ARBA" id="ARBA00023002"/>
    </source>
</evidence>